<dbReference type="AlphaFoldDB" id="A0A396SDX6"/>
<gene>
    <name evidence="3" type="ORF">D1B33_01225</name>
</gene>
<keyword evidence="1" id="KW-0175">Coiled coil</keyword>
<sequence length="136" mass="15788">MDQWSQVLQRIEKQISKASFETWLKATSGELTDDNTVVVIAPNSFAADWLQKYYTELITESIELVTGQSYPVTIKGTNQTRSSNSSTTHLSEDYDTNQYKELKELVQQQSELIQKQQRKIEELEKRLTLLESRRIV</sequence>
<organism evidence="3 4">
    <name type="scientific">Ureibacillus yapensis</name>
    <dbReference type="NCBI Taxonomy" id="2304605"/>
    <lineage>
        <taxon>Bacteria</taxon>
        <taxon>Bacillati</taxon>
        <taxon>Bacillota</taxon>
        <taxon>Bacilli</taxon>
        <taxon>Bacillales</taxon>
        <taxon>Caryophanaceae</taxon>
        <taxon>Ureibacillus</taxon>
    </lineage>
</organism>
<dbReference type="EMBL" id="QWEI01000001">
    <property type="protein sequence ID" value="RHW39495.1"/>
    <property type="molecule type" value="Genomic_DNA"/>
</dbReference>
<feature type="coiled-coil region" evidence="1">
    <location>
        <begin position="99"/>
        <end position="133"/>
    </location>
</feature>
<dbReference type="Pfam" id="PF11638">
    <property type="entry name" value="DnaA_N"/>
    <property type="match status" value="1"/>
</dbReference>
<dbReference type="RefSeq" id="WP_118874507.1">
    <property type="nucleotide sequence ID" value="NZ_QWEI01000001.1"/>
</dbReference>
<dbReference type="Proteomes" id="UP000265692">
    <property type="component" value="Unassembled WGS sequence"/>
</dbReference>
<accession>A0A396SDX6</accession>
<name>A0A396SDX6_9BACL</name>
<comment type="caution">
    <text evidence="3">The sequence shown here is derived from an EMBL/GenBank/DDBJ whole genome shotgun (WGS) entry which is preliminary data.</text>
</comment>
<keyword evidence="4" id="KW-1185">Reference proteome</keyword>
<evidence type="ECO:0000313" key="3">
    <source>
        <dbReference type="EMBL" id="RHW39495.1"/>
    </source>
</evidence>
<evidence type="ECO:0000259" key="2">
    <source>
        <dbReference type="Pfam" id="PF11638"/>
    </source>
</evidence>
<dbReference type="Gene3D" id="3.30.300.180">
    <property type="match status" value="1"/>
</dbReference>
<feature type="domain" description="DnaA N-terminal" evidence="2">
    <location>
        <begin position="2"/>
        <end position="61"/>
    </location>
</feature>
<proteinExistence type="predicted"/>
<dbReference type="InterPro" id="IPR024633">
    <property type="entry name" value="DnaA_N_dom"/>
</dbReference>
<reference evidence="3 4" key="1">
    <citation type="submission" date="2018-08" db="EMBL/GenBank/DDBJ databases">
        <title>Lysinibacillus sp. YLB-03 draft genome sequence.</title>
        <authorList>
            <person name="Yu L."/>
        </authorList>
    </citation>
    <scope>NUCLEOTIDE SEQUENCE [LARGE SCALE GENOMIC DNA]</scope>
    <source>
        <strain evidence="3 4">YLB-03</strain>
    </source>
</reference>
<dbReference type="OrthoDB" id="2966216at2"/>
<evidence type="ECO:0000313" key="4">
    <source>
        <dbReference type="Proteomes" id="UP000265692"/>
    </source>
</evidence>
<protein>
    <recommendedName>
        <fullName evidence="2">DnaA N-terminal domain-containing protein</fullName>
    </recommendedName>
</protein>
<evidence type="ECO:0000256" key="1">
    <source>
        <dbReference type="SAM" id="Coils"/>
    </source>
</evidence>
<dbReference type="InterPro" id="IPR038454">
    <property type="entry name" value="DnaA_N_sf"/>
</dbReference>